<proteinExistence type="predicted"/>
<evidence type="ECO:0000256" key="1">
    <source>
        <dbReference type="SAM" id="MobiDB-lite"/>
    </source>
</evidence>
<reference evidence="2 3" key="1">
    <citation type="journal article" date="2016" name="Front. Microbiol.">
        <title>Comparative Genomics Analysis of Streptomyces Species Reveals Their Adaptation to the Marine Environment and Their Diversity at the Genomic Level.</title>
        <authorList>
            <person name="Tian X."/>
            <person name="Zhang Z."/>
            <person name="Yang T."/>
            <person name="Chen M."/>
            <person name="Li J."/>
            <person name="Chen F."/>
            <person name="Yang J."/>
            <person name="Li W."/>
            <person name="Zhang B."/>
            <person name="Zhang Z."/>
            <person name="Wu J."/>
            <person name="Zhang C."/>
            <person name="Long L."/>
            <person name="Xiao J."/>
        </authorList>
    </citation>
    <scope>NUCLEOTIDE SEQUENCE [LARGE SCALE GENOMIC DNA]</scope>
    <source>
        <strain evidence="2 3">SCSIO 02100</strain>
    </source>
</reference>
<dbReference type="PATRIC" id="fig|1075402.3.peg.1383"/>
<dbReference type="PANTHER" id="PTHR42305">
    <property type="entry name" value="MEMBRANE PROTEIN RV1733C-RELATED"/>
    <property type="match status" value="1"/>
</dbReference>
<dbReference type="AlphaFoldDB" id="A0A1E7JXU3"/>
<dbReference type="STRING" id="1075402.AN216_19555"/>
<organism evidence="2 3">
    <name type="scientific">Streptomyces oceani</name>
    <dbReference type="NCBI Taxonomy" id="1075402"/>
    <lineage>
        <taxon>Bacteria</taxon>
        <taxon>Bacillati</taxon>
        <taxon>Actinomycetota</taxon>
        <taxon>Actinomycetes</taxon>
        <taxon>Kitasatosporales</taxon>
        <taxon>Streptomycetaceae</taxon>
        <taxon>Streptomyces</taxon>
    </lineage>
</organism>
<sequence>MRAIVGLWRWRHNPVCRRTDRHEAVLALCAVVLIVLGAPVVGLASGKLAHVELLDYVRDQHAERYSARATVQQLAPGDPGSETNSGSEPREEDGLRRVVAFWTGPNGITQTGTTEVSEPVRPGDRFRVWVDGQGQVTNPPMSADSASSHAMLAGVVSAGLAVCAVEAGRRLAVRQLLRRRYARWDEAWARIGPDPGRTGPGN</sequence>
<protein>
    <submittedName>
        <fullName evidence="2">Uncharacterized protein</fullName>
    </submittedName>
</protein>
<dbReference type="OrthoDB" id="4325432at2"/>
<dbReference type="Proteomes" id="UP000176101">
    <property type="component" value="Unassembled WGS sequence"/>
</dbReference>
<feature type="region of interest" description="Disordered" evidence="1">
    <location>
        <begin position="69"/>
        <end position="93"/>
    </location>
</feature>
<dbReference type="EMBL" id="LJGU01000137">
    <property type="protein sequence ID" value="OEU96498.1"/>
    <property type="molecule type" value="Genomic_DNA"/>
</dbReference>
<keyword evidence="3" id="KW-1185">Reference proteome</keyword>
<accession>A0A1E7JXU3</accession>
<dbReference type="InterPro" id="IPR039708">
    <property type="entry name" value="MT1774/Rv1733c-like"/>
</dbReference>
<name>A0A1E7JXU3_9ACTN</name>
<evidence type="ECO:0000313" key="2">
    <source>
        <dbReference type="EMBL" id="OEU96498.1"/>
    </source>
</evidence>
<evidence type="ECO:0000313" key="3">
    <source>
        <dbReference type="Proteomes" id="UP000176101"/>
    </source>
</evidence>
<dbReference type="PANTHER" id="PTHR42305:SF1">
    <property type="entry name" value="MEMBRANE PROTEIN RV1733C-RELATED"/>
    <property type="match status" value="1"/>
</dbReference>
<dbReference type="RefSeq" id="WP_070197994.1">
    <property type="nucleotide sequence ID" value="NZ_LJGU01000137.1"/>
</dbReference>
<comment type="caution">
    <text evidence="2">The sequence shown here is derived from an EMBL/GenBank/DDBJ whole genome shotgun (WGS) entry which is preliminary data.</text>
</comment>
<gene>
    <name evidence="2" type="ORF">AN216_19555</name>
</gene>